<organism evidence="2 3">
    <name type="scientific">Chitinophaga skermanii</name>
    <dbReference type="NCBI Taxonomy" id="331697"/>
    <lineage>
        <taxon>Bacteria</taxon>
        <taxon>Pseudomonadati</taxon>
        <taxon>Bacteroidota</taxon>
        <taxon>Chitinophagia</taxon>
        <taxon>Chitinophagales</taxon>
        <taxon>Chitinophagaceae</taxon>
        <taxon>Chitinophaga</taxon>
    </lineage>
</organism>
<comment type="caution">
    <text evidence="2">The sequence shown here is derived from an EMBL/GenBank/DDBJ whole genome shotgun (WGS) entry which is preliminary data.</text>
</comment>
<proteinExistence type="predicted"/>
<protein>
    <submittedName>
        <fullName evidence="2">Uncharacterized protein</fullName>
    </submittedName>
</protein>
<gene>
    <name evidence="2" type="ORF">LX64_02943</name>
</gene>
<dbReference type="AlphaFoldDB" id="A0A327QHH7"/>
<feature type="coiled-coil region" evidence="1">
    <location>
        <begin position="77"/>
        <end position="104"/>
    </location>
</feature>
<evidence type="ECO:0000313" key="3">
    <source>
        <dbReference type="Proteomes" id="UP000249547"/>
    </source>
</evidence>
<dbReference type="EMBL" id="QLLL01000005">
    <property type="protein sequence ID" value="RAJ04066.1"/>
    <property type="molecule type" value="Genomic_DNA"/>
</dbReference>
<evidence type="ECO:0000313" key="2">
    <source>
        <dbReference type="EMBL" id="RAJ04066.1"/>
    </source>
</evidence>
<evidence type="ECO:0000256" key="1">
    <source>
        <dbReference type="SAM" id="Coils"/>
    </source>
</evidence>
<accession>A0A327QHH7</accession>
<dbReference type="Proteomes" id="UP000249547">
    <property type="component" value="Unassembled WGS sequence"/>
</dbReference>
<reference evidence="2 3" key="1">
    <citation type="submission" date="2018-06" db="EMBL/GenBank/DDBJ databases">
        <title>Genomic Encyclopedia of Archaeal and Bacterial Type Strains, Phase II (KMG-II): from individual species to whole genera.</title>
        <authorList>
            <person name="Goeker M."/>
        </authorList>
    </citation>
    <scope>NUCLEOTIDE SEQUENCE [LARGE SCALE GENOMIC DNA]</scope>
    <source>
        <strain evidence="2 3">DSM 23857</strain>
    </source>
</reference>
<dbReference type="OrthoDB" id="680378at2"/>
<sequence>MTNERVAKFQEFLNKSLLIDQTVLIDNILDGNKEDLHIHNAEEFTIKFSSGRTQVATLALLTEYIEDHEDILSRKKADRVVDNSEQLQQSIEKLESDIKALKSAVADNRYIFYWLLVPYWLAKELINFDQVVLDYMGNHYWGITQIAGDHTADEILNLLFEELI</sequence>
<name>A0A327QHH7_9BACT</name>
<keyword evidence="1" id="KW-0175">Coiled coil</keyword>
<dbReference type="RefSeq" id="WP_111598381.1">
    <property type="nucleotide sequence ID" value="NZ_QLLL01000005.1"/>
</dbReference>
<keyword evidence="3" id="KW-1185">Reference proteome</keyword>